<dbReference type="InterPro" id="IPR039426">
    <property type="entry name" value="TonB-dep_rcpt-like"/>
</dbReference>
<dbReference type="NCBIfam" id="TIGR01785">
    <property type="entry name" value="TonB-hemin"/>
    <property type="match status" value="1"/>
</dbReference>
<keyword evidence="10 13" id="KW-0472">Membrane</keyword>
<dbReference type="InterPro" id="IPR000531">
    <property type="entry name" value="Beta-barrel_TonB"/>
</dbReference>
<dbReference type="Pfam" id="PF00593">
    <property type="entry name" value="TonB_dep_Rec_b-barrel"/>
    <property type="match status" value="1"/>
</dbReference>
<dbReference type="Pfam" id="PF07660">
    <property type="entry name" value="STN"/>
    <property type="match status" value="1"/>
</dbReference>
<dbReference type="NCBIfam" id="TIGR01786">
    <property type="entry name" value="TonB-hemlactrns"/>
    <property type="match status" value="1"/>
</dbReference>
<dbReference type="GO" id="GO:0044718">
    <property type="term" value="P:siderophore transmembrane transport"/>
    <property type="evidence" value="ECO:0007669"/>
    <property type="project" value="TreeGrafter"/>
</dbReference>
<proteinExistence type="inferred from homology"/>
<dbReference type="PROSITE" id="PS52016">
    <property type="entry name" value="TONB_DEPENDENT_REC_3"/>
    <property type="match status" value="1"/>
</dbReference>
<keyword evidence="8" id="KW-0408">Iron</keyword>
<dbReference type="GO" id="GO:0015344">
    <property type="term" value="F:siderophore uptake transmembrane transporter activity"/>
    <property type="evidence" value="ECO:0007669"/>
    <property type="project" value="TreeGrafter"/>
</dbReference>
<dbReference type="Proteomes" id="UP000515291">
    <property type="component" value="Chromosome"/>
</dbReference>
<dbReference type="Pfam" id="PF07715">
    <property type="entry name" value="Plug"/>
    <property type="match status" value="1"/>
</dbReference>
<keyword evidence="6 13" id="KW-0812">Transmembrane</keyword>
<evidence type="ECO:0000256" key="6">
    <source>
        <dbReference type="ARBA" id="ARBA00022692"/>
    </source>
</evidence>
<dbReference type="PANTHER" id="PTHR30069:SF41">
    <property type="entry name" value="HEME_HEMOPEXIN UTILIZATION PROTEIN C"/>
    <property type="match status" value="1"/>
</dbReference>
<evidence type="ECO:0000256" key="10">
    <source>
        <dbReference type="ARBA" id="ARBA00023136"/>
    </source>
</evidence>
<dbReference type="CDD" id="cd01347">
    <property type="entry name" value="ligand_gated_channel"/>
    <property type="match status" value="1"/>
</dbReference>
<dbReference type="InterPro" id="IPR011662">
    <property type="entry name" value="Secretin/TonB_short_N"/>
</dbReference>
<dbReference type="PANTHER" id="PTHR30069">
    <property type="entry name" value="TONB-DEPENDENT OUTER MEMBRANE RECEPTOR"/>
    <property type="match status" value="1"/>
</dbReference>
<keyword evidence="4 13" id="KW-1134">Transmembrane beta strand</keyword>
<protein>
    <submittedName>
        <fullName evidence="17">TonB-dependent hemoglobin/transferrin/lactoferrin family receptor</fullName>
    </submittedName>
</protein>
<evidence type="ECO:0000256" key="4">
    <source>
        <dbReference type="ARBA" id="ARBA00022452"/>
    </source>
</evidence>
<evidence type="ECO:0000256" key="8">
    <source>
        <dbReference type="ARBA" id="ARBA00023004"/>
    </source>
</evidence>
<keyword evidence="12 13" id="KW-0998">Cell outer membrane</keyword>
<dbReference type="RefSeq" id="WP_184517466.1">
    <property type="nucleotide sequence ID" value="NZ_CP050292.1"/>
</dbReference>
<feature type="domain" description="Secretin/TonB short N-terminal" evidence="16">
    <location>
        <begin position="48"/>
        <end position="99"/>
    </location>
</feature>
<keyword evidence="11 17" id="KW-0675">Receptor</keyword>
<dbReference type="GO" id="GO:0015232">
    <property type="term" value="F:heme transmembrane transporter activity"/>
    <property type="evidence" value="ECO:0007669"/>
    <property type="project" value="InterPro"/>
</dbReference>
<dbReference type="InterPro" id="IPR036942">
    <property type="entry name" value="Beta-barrel_TonB_sf"/>
</dbReference>
<keyword evidence="7" id="KW-0732">Signal</keyword>
<evidence type="ECO:0000256" key="14">
    <source>
        <dbReference type="PROSITE-ProRule" id="PRU10144"/>
    </source>
</evidence>
<evidence type="ECO:0000256" key="5">
    <source>
        <dbReference type="ARBA" id="ARBA00022496"/>
    </source>
</evidence>
<dbReference type="InterPro" id="IPR011276">
    <property type="entry name" value="TonB_haem/Hb_rcpt"/>
</dbReference>
<evidence type="ECO:0000256" key="9">
    <source>
        <dbReference type="ARBA" id="ARBA00023077"/>
    </source>
</evidence>
<name>A0A7G6TXX1_9BRAD</name>
<evidence type="ECO:0000256" key="15">
    <source>
        <dbReference type="RuleBase" id="RU003357"/>
    </source>
</evidence>
<dbReference type="Gene3D" id="2.170.130.10">
    <property type="entry name" value="TonB-dependent receptor, plug domain"/>
    <property type="match status" value="1"/>
</dbReference>
<dbReference type="GO" id="GO:0009279">
    <property type="term" value="C:cell outer membrane"/>
    <property type="evidence" value="ECO:0007669"/>
    <property type="project" value="UniProtKB-SubCell"/>
</dbReference>
<feature type="short sequence motif" description="TonB C-terminal box" evidence="14">
    <location>
        <begin position="842"/>
        <end position="859"/>
    </location>
</feature>
<evidence type="ECO:0000256" key="1">
    <source>
        <dbReference type="ARBA" id="ARBA00004571"/>
    </source>
</evidence>
<dbReference type="InterPro" id="IPR010949">
    <property type="entry name" value="TonB_Hb/transfer/lactofer_rcpt"/>
</dbReference>
<sequence length="859" mass="92010">MLPLITTIPAFGQDSIEATATARTTYPFNIPAKPLATAIADLGASSGWRILYTIQLAPDIRSQPLNGNYTVAQALAQLLAGTGITYRITGPKAALLIDPSQSRAGPVPSGDGVQLDTIVVDAARTDGVGSGYQGTPDWVYQRPAAVSVISREAIESSPTRNARDLLDNVAGVYANRSAAQNPGISVNIRGLQDQDRIATMIDGARQNFQRGGHGATQRTYVDTAFLRQIDVEKSTTSGVGSAGALGGLVNFRTFIADDLIKPGNQYGGVVNATTGTNAYNFDGSTAAAVRVSERFSVLGGVSYKNIGAYDIGQNGTIGDGMKAYDGNVFLFSGQEVFSTILKAEALTTEDVKITIGWLHNDSRYNTGNYDDTIARGGILKSSEQVANDTFTSAVDWNPGNDIVDLKAKLYYNHLKNDTVSDGAFALTGPSNFVFSTLGGSVENTSRFATGIGALALNYGVEAFSDTGKTTLQRGFVAGNGVDYSSTLTGGTPSGNRDVASGFGTATLKPAEWVTLIGGVRYDWYHVAGNATIYGESQEIVGQRMTNPGRPAICNARGCGAAVPPTYVPIVGTVYRPYNLDVDKSGGAWLPNFTVAFQPVDWLQPFVKYSKSYRPPTIMESFLNGGHDANEINGYAPNPFLRPERGDTYEAGFNVLANGILTERDTVRFKAVGFYREITDYISFGRIENANNAQQYTSYVNLNGVTRMKGVEVEANYDARFLYIGGTVTRIDTDFADSFTSPTGRDMPINSGLGAPVIFEQPKLRVTLDAGIRLFDEKLTLGTRIVDVSKTVPALGSLRSGYEMPGYRVYDIYGSYAFDEATKLRFAVNNVTDLAYAPAVGANFYAAPGRTATVSLNYKF</sequence>
<keyword evidence="3 13" id="KW-0813">Transport</keyword>
<evidence type="ECO:0000256" key="2">
    <source>
        <dbReference type="ARBA" id="ARBA00009810"/>
    </source>
</evidence>
<keyword evidence="5" id="KW-0406">Ion transport</keyword>
<comment type="similarity">
    <text evidence="2 13 15">Belongs to the TonB-dependent receptor family.</text>
</comment>
<evidence type="ECO:0000256" key="3">
    <source>
        <dbReference type="ARBA" id="ARBA00022448"/>
    </source>
</evidence>
<keyword evidence="5" id="KW-0410">Iron transport</keyword>
<evidence type="ECO:0000313" key="18">
    <source>
        <dbReference type="Proteomes" id="UP000515291"/>
    </source>
</evidence>
<dbReference type="AlphaFoldDB" id="A0A7G6TXX1"/>
<reference evidence="18" key="1">
    <citation type="journal article" date="2020" name="Mol. Plant Microbe">
        <title>Rhizobial microsymbionts of the narrowly endemic Oxytropis species growing in Kamchatka are characterized by significant genetic diversity and possess a set of genes that are associated with T3SS and T6SS secretion systems and can affect the development of symbiosis.</title>
        <authorList>
            <person name="Safronova V."/>
            <person name="Guro P."/>
            <person name="Sazanova A."/>
            <person name="Kuznetsova I."/>
            <person name="Belimov A."/>
            <person name="Yakubov V."/>
            <person name="Chirak E."/>
            <person name="Afonin A."/>
            <person name="Gogolev Y."/>
            <person name="Andronov E."/>
            <person name="Tikhonovich I."/>
        </authorList>
    </citation>
    <scope>NUCLEOTIDE SEQUENCE [LARGE SCALE GENOMIC DNA]</scope>
    <source>
        <strain evidence="18">581</strain>
    </source>
</reference>
<gene>
    <name evidence="17" type="ORF">HB776_10455</name>
</gene>
<comment type="subcellular location">
    <subcellularLocation>
        <location evidence="1 13">Cell outer membrane</location>
        <topology evidence="1 13">Multi-pass membrane protein</topology>
    </subcellularLocation>
</comment>
<dbReference type="Gene3D" id="3.55.50.30">
    <property type="match status" value="1"/>
</dbReference>
<accession>A0A7G6TXX1</accession>
<dbReference type="EMBL" id="CP050292">
    <property type="protein sequence ID" value="QND71603.1"/>
    <property type="molecule type" value="Genomic_DNA"/>
</dbReference>
<evidence type="ECO:0000259" key="16">
    <source>
        <dbReference type="SMART" id="SM00965"/>
    </source>
</evidence>
<dbReference type="SUPFAM" id="SSF56935">
    <property type="entry name" value="Porins"/>
    <property type="match status" value="1"/>
</dbReference>
<dbReference type="KEGG" id="trb:HB776_10455"/>
<evidence type="ECO:0000256" key="7">
    <source>
        <dbReference type="ARBA" id="ARBA00022729"/>
    </source>
</evidence>
<dbReference type="InterPro" id="IPR010917">
    <property type="entry name" value="TonB_rcpt_CS"/>
</dbReference>
<evidence type="ECO:0000256" key="12">
    <source>
        <dbReference type="ARBA" id="ARBA00023237"/>
    </source>
</evidence>
<dbReference type="Gene3D" id="2.40.170.20">
    <property type="entry name" value="TonB-dependent receptor, beta-barrel domain"/>
    <property type="match status" value="1"/>
</dbReference>
<evidence type="ECO:0000256" key="13">
    <source>
        <dbReference type="PROSITE-ProRule" id="PRU01360"/>
    </source>
</evidence>
<dbReference type="InterPro" id="IPR037066">
    <property type="entry name" value="Plug_dom_sf"/>
</dbReference>
<keyword evidence="9 15" id="KW-0798">TonB box</keyword>
<dbReference type="InterPro" id="IPR012910">
    <property type="entry name" value="Plug_dom"/>
</dbReference>
<evidence type="ECO:0000256" key="11">
    <source>
        <dbReference type="ARBA" id="ARBA00023170"/>
    </source>
</evidence>
<organism evidence="17 18">
    <name type="scientific">Tardiphaga robiniae</name>
    <dbReference type="NCBI Taxonomy" id="943830"/>
    <lineage>
        <taxon>Bacteria</taxon>
        <taxon>Pseudomonadati</taxon>
        <taxon>Pseudomonadota</taxon>
        <taxon>Alphaproteobacteria</taxon>
        <taxon>Hyphomicrobiales</taxon>
        <taxon>Nitrobacteraceae</taxon>
        <taxon>Tardiphaga</taxon>
    </lineage>
</organism>
<evidence type="ECO:0000313" key="17">
    <source>
        <dbReference type="EMBL" id="QND71603.1"/>
    </source>
</evidence>
<dbReference type="SMART" id="SM00965">
    <property type="entry name" value="STN"/>
    <property type="match status" value="1"/>
</dbReference>
<dbReference type="PROSITE" id="PS01156">
    <property type="entry name" value="TONB_DEPENDENT_REC_2"/>
    <property type="match status" value="1"/>
</dbReference>